<evidence type="ECO:0000313" key="6">
    <source>
        <dbReference type="EMBL" id="MSS90326.1"/>
    </source>
</evidence>
<keyword evidence="7" id="KW-1185">Reference proteome</keyword>
<feature type="domain" description="Sensor histidine kinase NatK-like C-terminal" evidence="4">
    <location>
        <begin position="138"/>
        <end position="215"/>
    </location>
</feature>
<dbReference type="PANTHER" id="PTHR40448:SF1">
    <property type="entry name" value="TWO-COMPONENT SENSOR HISTIDINE KINASE"/>
    <property type="match status" value="1"/>
</dbReference>
<comment type="caution">
    <text evidence="6">The sequence shown here is derived from an EMBL/GenBank/DDBJ whole genome shotgun (WGS) entry which is preliminary data.</text>
</comment>
<keyword evidence="3" id="KW-0418">Kinase</keyword>
<dbReference type="GO" id="GO:0042802">
    <property type="term" value="F:identical protein binding"/>
    <property type="evidence" value="ECO:0007669"/>
    <property type="project" value="TreeGrafter"/>
</dbReference>
<sequence length="272" mass="31692">MAAWIIGICICLLAGNAALLFLWIPGYVDRRIECFQSDLVDQHYAEVESMYRTMRGWRHDYHNYIQAMKAYAQLEKYDELMVYLGRLDESLSQVDQVIKTGNLMADAILNSKLGLMKSRNIHTDVTVHVSEQMKTSDMDLCVLVGNLLDNAIEACDAVKEEENRFIRIYIDTLQNQLYISIMNGMEGTARRQGARFVSSKRGDRRQGFGLQQVDLQKSIGERGWELPVPLQCFWTVRREGLTYTGMHRIRRHAAWRKKWDTVWIVHIRRIRS</sequence>
<evidence type="ECO:0000313" key="7">
    <source>
        <dbReference type="Proteomes" id="UP000436047"/>
    </source>
</evidence>
<evidence type="ECO:0000256" key="2">
    <source>
        <dbReference type="ARBA" id="ARBA00022679"/>
    </source>
</evidence>
<protein>
    <submittedName>
        <fullName evidence="6">GHKL domain-containing protein</fullName>
    </submittedName>
</protein>
<accession>A0A6N7W515</accession>
<dbReference type="Proteomes" id="UP000436047">
    <property type="component" value="Unassembled WGS sequence"/>
</dbReference>
<reference evidence="6 7" key="1">
    <citation type="submission" date="2019-08" db="EMBL/GenBank/DDBJ databases">
        <title>In-depth cultivation of the pig gut microbiome towards novel bacterial diversity and tailored functional studies.</title>
        <authorList>
            <person name="Wylensek D."/>
            <person name="Hitch T.C.A."/>
            <person name="Clavel T."/>
        </authorList>
    </citation>
    <scope>NUCLEOTIDE SEQUENCE [LARGE SCALE GENOMIC DNA]</scope>
    <source>
        <strain evidence="6 7">WCA-389-WT-23B</strain>
    </source>
</reference>
<dbReference type="Pfam" id="PF14689">
    <property type="entry name" value="SPOB_a"/>
    <property type="match status" value="1"/>
</dbReference>
<evidence type="ECO:0000256" key="1">
    <source>
        <dbReference type="ARBA" id="ARBA00022553"/>
    </source>
</evidence>
<name>A0A6N7W515_9FIRM</name>
<evidence type="ECO:0000259" key="5">
    <source>
        <dbReference type="Pfam" id="PF14689"/>
    </source>
</evidence>
<dbReference type="SUPFAM" id="SSF55890">
    <property type="entry name" value="Sporulation response regulatory protein Spo0B"/>
    <property type="match status" value="1"/>
</dbReference>
<dbReference type="SUPFAM" id="SSF55874">
    <property type="entry name" value="ATPase domain of HSP90 chaperone/DNA topoisomerase II/histidine kinase"/>
    <property type="match status" value="1"/>
</dbReference>
<dbReference type="InterPro" id="IPR036890">
    <property type="entry name" value="HATPase_C_sf"/>
</dbReference>
<dbReference type="EMBL" id="VUMI01000036">
    <property type="protein sequence ID" value="MSS90326.1"/>
    <property type="molecule type" value="Genomic_DNA"/>
</dbReference>
<dbReference type="AlphaFoldDB" id="A0A6N7W515"/>
<organism evidence="6 7">
    <name type="scientific">Eisenbergiella porci</name>
    <dbReference type="NCBI Taxonomy" id="2652274"/>
    <lineage>
        <taxon>Bacteria</taxon>
        <taxon>Bacillati</taxon>
        <taxon>Bacillota</taxon>
        <taxon>Clostridia</taxon>
        <taxon>Lachnospirales</taxon>
        <taxon>Lachnospiraceae</taxon>
        <taxon>Eisenbergiella</taxon>
    </lineage>
</organism>
<dbReference type="InterPro" id="IPR039506">
    <property type="entry name" value="SPOB_a"/>
</dbReference>
<dbReference type="InterPro" id="IPR032834">
    <property type="entry name" value="NatK-like_C"/>
</dbReference>
<gene>
    <name evidence="6" type="ORF">FYJ45_19190</name>
</gene>
<dbReference type="InterPro" id="IPR016120">
    <property type="entry name" value="Sig_transdc_His_kin_SpoOB"/>
</dbReference>
<proteinExistence type="predicted"/>
<evidence type="ECO:0000259" key="4">
    <source>
        <dbReference type="Pfam" id="PF14501"/>
    </source>
</evidence>
<evidence type="ECO:0000256" key="3">
    <source>
        <dbReference type="ARBA" id="ARBA00022777"/>
    </source>
</evidence>
<dbReference type="Pfam" id="PF14501">
    <property type="entry name" value="HATPase_c_5"/>
    <property type="match status" value="1"/>
</dbReference>
<keyword evidence="1" id="KW-0597">Phosphoprotein</keyword>
<dbReference type="CDD" id="cd16935">
    <property type="entry name" value="HATPase_AgrC-ComD-like"/>
    <property type="match status" value="1"/>
</dbReference>
<dbReference type="Gene3D" id="3.30.565.10">
    <property type="entry name" value="Histidine kinase-like ATPase, C-terminal domain"/>
    <property type="match status" value="1"/>
</dbReference>
<dbReference type="PANTHER" id="PTHR40448">
    <property type="entry name" value="TWO-COMPONENT SENSOR HISTIDINE KINASE"/>
    <property type="match status" value="1"/>
</dbReference>
<dbReference type="GO" id="GO:0000155">
    <property type="term" value="F:phosphorelay sensor kinase activity"/>
    <property type="evidence" value="ECO:0007669"/>
    <property type="project" value="InterPro"/>
</dbReference>
<keyword evidence="2" id="KW-0808">Transferase</keyword>
<feature type="domain" description="SpoOB alpha-helical" evidence="5">
    <location>
        <begin position="45"/>
        <end position="99"/>
    </location>
</feature>
<dbReference type="Gene3D" id="1.10.287.130">
    <property type="match status" value="1"/>
</dbReference>